<evidence type="ECO:0000313" key="2">
    <source>
        <dbReference type="WBParaSite" id="JU765_v2.g13010.t1"/>
    </source>
</evidence>
<dbReference type="WBParaSite" id="JU765_v2.g13010.t1">
    <property type="protein sequence ID" value="JU765_v2.g13010.t1"/>
    <property type="gene ID" value="JU765_v2.g13010"/>
</dbReference>
<proteinExistence type="predicted"/>
<reference evidence="2" key="1">
    <citation type="submission" date="2022-11" db="UniProtKB">
        <authorList>
            <consortium name="WormBaseParasite"/>
        </authorList>
    </citation>
    <scope>IDENTIFICATION</scope>
</reference>
<organism evidence="1 2">
    <name type="scientific">Panagrolaimus sp. JU765</name>
    <dbReference type="NCBI Taxonomy" id="591449"/>
    <lineage>
        <taxon>Eukaryota</taxon>
        <taxon>Metazoa</taxon>
        <taxon>Ecdysozoa</taxon>
        <taxon>Nematoda</taxon>
        <taxon>Chromadorea</taxon>
        <taxon>Rhabditida</taxon>
        <taxon>Tylenchina</taxon>
        <taxon>Panagrolaimomorpha</taxon>
        <taxon>Panagrolaimoidea</taxon>
        <taxon>Panagrolaimidae</taxon>
        <taxon>Panagrolaimus</taxon>
    </lineage>
</organism>
<dbReference type="Proteomes" id="UP000887576">
    <property type="component" value="Unplaced"/>
</dbReference>
<evidence type="ECO:0000313" key="1">
    <source>
        <dbReference type="Proteomes" id="UP000887576"/>
    </source>
</evidence>
<protein>
    <submittedName>
        <fullName evidence="2">Up-frameshift suppressor 2 C-terminal domain-containing protein</fullName>
    </submittedName>
</protein>
<sequence>MLAHIAKICGKKRITRYAKDLATSKENIAKIEEKYKFDVQRSLAQGLKMATTEATLDSIQEEDEDASDEDNEEVEDEETDDETEDEPEVDTSEHDEPTKAHYVDTTDPEEIHVHVKRKFDENDAEFDRDFDRMLAESIQMASHQPRQPIIDLTVPPAVRQKFERKINFVGENVNDEPKNFQMALMTKSKGKPMLKPVQLHVSQSMKDSWNQQRMHSEKERQQRMHSEKERQQVKEITLQMNERIQQSVEEEPLGSVPQAVPNRFQTDPADCHIPAGPRQKH</sequence>
<accession>A0AC34Q4X3</accession>
<name>A0AC34Q4X3_9BILA</name>